<dbReference type="EMBL" id="CP001738">
    <property type="protein sequence ID" value="ACY97734.1"/>
    <property type="molecule type" value="Genomic_DNA"/>
</dbReference>
<evidence type="ECO:0000313" key="3">
    <source>
        <dbReference type="Proteomes" id="UP000001918"/>
    </source>
</evidence>
<evidence type="ECO:0000313" key="2">
    <source>
        <dbReference type="EMBL" id="ACY97734.1"/>
    </source>
</evidence>
<keyword evidence="3" id="KW-1185">Reference proteome</keyword>
<feature type="compositionally biased region" description="Pro residues" evidence="1">
    <location>
        <begin position="27"/>
        <end position="46"/>
    </location>
</feature>
<proteinExistence type="predicted"/>
<feature type="region of interest" description="Disordered" evidence="1">
    <location>
        <begin position="85"/>
        <end position="114"/>
    </location>
</feature>
<reference evidence="2 3" key="1">
    <citation type="journal article" date="2011" name="Stand. Genomic Sci.">
        <title>Complete genome sequence of Thermomonospora curvata type strain (B9).</title>
        <authorList>
            <person name="Chertkov O."/>
            <person name="Sikorski J."/>
            <person name="Nolan M."/>
            <person name="Lapidus A."/>
            <person name="Lucas S."/>
            <person name="Del Rio T.G."/>
            <person name="Tice H."/>
            <person name="Cheng J.F."/>
            <person name="Goodwin L."/>
            <person name="Pitluck S."/>
            <person name="Liolios K."/>
            <person name="Ivanova N."/>
            <person name="Mavromatis K."/>
            <person name="Mikhailova N."/>
            <person name="Ovchinnikova G."/>
            <person name="Pati A."/>
            <person name="Chen A."/>
            <person name="Palaniappan K."/>
            <person name="Djao O.D."/>
            <person name="Land M."/>
            <person name="Hauser L."/>
            <person name="Chang Y.J."/>
            <person name="Jeffries C.D."/>
            <person name="Brettin T."/>
            <person name="Han C."/>
            <person name="Detter J.C."/>
            <person name="Rohde M."/>
            <person name="Goker M."/>
            <person name="Woyke T."/>
            <person name="Bristow J."/>
            <person name="Eisen J.A."/>
            <person name="Markowitz V."/>
            <person name="Hugenholtz P."/>
            <person name="Klenk H.P."/>
            <person name="Kyrpides N.C."/>
        </authorList>
    </citation>
    <scope>NUCLEOTIDE SEQUENCE [LARGE SCALE GENOMIC DNA]</scope>
    <source>
        <strain evidence="3">ATCC 19995 / DSM 43183 / JCM 3096 / KCTC 9072 / NBRC 15933 / NCIMB 10081 / Henssen B9</strain>
    </source>
</reference>
<name>D1A1P6_THECD</name>
<feature type="compositionally biased region" description="Low complexity" evidence="1">
    <location>
        <begin position="105"/>
        <end position="114"/>
    </location>
</feature>
<sequence>MSGEPPADQAGTAPALEISEDGTWRPAPAPPPPAAVPFPAAPPPEPTGEEKVDAALGRLAELARLPVSEHVAVFEDVHRRLQDVLTSVDQETAGPPTPRPPGPGIVPARPDGRP</sequence>
<feature type="region of interest" description="Disordered" evidence="1">
    <location>
        <begin position="1"/>
        <end position="50"/>
    </location>
</feature>
<accession>D1A1P6</accession>
<organism evidence="2 3">
    <name type="scientific">Thermomonospora curvata (strain ATCC 19995 / DSM 43183 / JCM 3096 / KCTC 9072 / NBRC 15933 / NCIMB 10081 / Henssen B9)</name>
    <dbReference type="NCBI Taxonomy" id="471852"/>
    <lineage>
        <taxon>Bacteria</taxon>
        <taxon>Bacillati</taxon>
        <taxon>Actinomycetota</taxon>
        <taxon>Actinomycetes</taxon>
        <taxon>Streptosporangiales</taxon>
        <taxon>Thermomonosporaceae</taxon>
        <taxon>Thermomonospora</taxon>
    </lineage>
</organism>
<gene>
    <name evidence="2" type="ordered locus">Tcur_2168</name>
</gene>
<dbReference type="AlphaFoldDB" id="D1A1P6"/>
<dbReference type="RefSeq" id="WP_012852518.1">
    <property type="nucleotide sequence ID" value="NC_013510.1"/>
</dbReference>
<dbReference type="STRING" id="471852.Tcur_2168"/>
<feature type="compositionally biased region" description="Pro residues" evidence="1">
    <location>
        <begin position="95"/>
        <end position="104"/>
    </location>
</feature>
<dbReference type="KEGG" id="tcu:Tcur_2168"/>
<dbReference type="Proteomes" id="UP000001918">
    <property type="component" value="Chromosome"/>
</dbReference>
<evidence type="ECO:0000256" key="1">
    <source>
        <dbReference type="SAM" id="MobiDB-lite"/>
    </source>
</evidence>
<protein>
    <submittedName>
        <fullName evidence="2">Uncharacterized protein</fullName>
    </submittedName>
</protein>
<dbReference type="HOGENOM" id="CLU_159376_1_0_11"/>